<proteinExistence type="predicted"/>
<name>A0ABR4FRQ6_9EURO</name>
<dbReference type="PANTHER" id="PTHR42070">
    <property type="entry name" value="FILAMENT ASSOCIATED PROTEIN, PUTATIVE (AFU_ORTHOLOGUE AFUA_8G06630)-RELATED"/>
    <property type="match status" value="1"/>
</dbReference>
<protein>
    <recommendedName>
        <fullName evidence="4">BZIP domain-containing protein</fullName>
    </recommendedName>
</protein>
<gene>
    <name evidence="2" type="ORF">BJX66DRAFT_313911</name>
</gene>
<comment type="caution">
    <text evidence="2">The sequence shown here is derived from an EMBL/GenBank/DDBJ whole genome shotgun (WGS) entry which is preliminary data.</text>
</comment>
<dbReference type="CDD" id="cd14688">
    <property type="entry name" value="bZIP_YAP"/>
    <property type="match status" value="1"/>
</dbReference>
<organism evidence="2 3">
    <name type="scientific">Aspergillus keveii</name>
    <dbReference type="NCBI Taxonomy" id="714993"/>
    <lineage>
        <taxon>Eukaryota</taxon>
        <taxon>Fungi</taxon>
        <taxon>Dikarya</taxon>
        <taxon>Ascomycota</taxon>
        <taxon>Pezizomycotina</taxon>
        <taxon>Eurotiomycetes</taxon>
        <taxon>Eurotiomycetidae</taxon>
        <taxon>Eurotiales</taxon>
        <taxon>Aspergillaceae</taxon>
        <taxon>Aspergillus</taxon>
        <taxon>Aspergillus subgen. Nidulantes</taxon>
    </lineage>
</organism>
<dbReference type="EMBL" id="JBFTWV010000130">
    <property type="protein sequence ID" value="KAL2785920.1"/>
    <property type="molecule type" value="Genomic_DNA"/>
</dbReference>
<evidence type="ECO:0000313" key="3">
    <source>
        <dbReference type="Proteomes" id="UP001610563"/>
    </source>
</evidence>
<dbReference type="PANTHER" id="PTHR42070:SF1">
    <property type="entry name" value="FILAMENT ASSOCIATED PROTEIN, PUTATIVE (AFU_ORTHOLOGUE AFUA_8G06630)-RELATED"/>
    <property type="match status" value="1"/>
</dbReference>
<dbReference type="SUPFAM" id="SSF57959">
    <property type="entry name" value="Leucine zipper domain"/>
    <property type="match status" value="1"/>
</dbReference>
<dbReference type="InterPro" id="IPR046347">
    <property type="entry name" value="bZIP_sf"/>
</dbReference>
<evidence type="ECO:0000256" key="1">
    <source>
        <dbReference type="SAM" id="MobiDB-lite"/>
    </source>
</evidence>
<sequence>MPFIETPTPQTSSSSPAASSSSLRIRDNQRRSRARRKEYIQELEQRLRTLEAQGVQATGEVQAAGRRVAAENTVLRSLLRLRGISDQDVEGYLAGQRANFTGALPIVPPGAVPIPKERSYVGGPKSESESLSLTGISGIISEVPWQPTATSPDDERKERMLETGASEPSYPPVNQQMVDTGQPVPVSSLVHDILSPQASVCANGSSGQSTPCDAAARIITSMRSYSDARDVRSELGCEAGAECMVRNMDIFQLLDG</sequence>
<feature type="region of interest" description="Disordered" evidence="1">
    <location>
        <begin position="1"/>
        <end position="36"/>
    </location>
</feature>
<evidence type="ECO:0008006" key="4">
    <source>
        <dbReference type="Google" id="ProtNLM"/>
    </source>
</evidence>
<accession>A0ABR4FRQ6</accession>
<dbReference type="Gene3D" id="1.20.5.170">
    <property type="match status" value="1"/>
</dbReference>
<feature type="compositionally biased region" description="Low complexity" evidence="1">
    <location>
        <begin position="1"/>
        <end position="22"/>
    </location>
</feature>
<reference evidence="2 3" key="1">
    <citation type="submission" date="2024-07" db="EMBL/GenBank/DDBJ databases">
        <title>Section-level genome sequencing and comparative genomics of Aspergillus sections Usti and Cavernicolus.</title>
        <authorList>
            <consortium name="Lawrence Berkeley National Laboratory"/>
            <person name="Nybo J.L."/>
            <person name="Vesth T.C."/>
            <person name="Theobald S."/>
            <person name="Frisvad J.C."/>
            <person name="Larsen T.O."/>
            <person name="Kjaerboelling I."/>
            <person name="Rothschild-Mancinelli K."/>
            <person name="Lyhne E.K."/>
            <person name="Kogle M.E."/>
            <person name="Barry K."/>
            <person name="Clum A."/>
            <person name="Na H."/>
            <person name="Ledsgaard L."/>
            <person name="Lin J."/>
            <person name="Lipzen A."/>
            <person name="Kuo A."/>
            <person name="Riley R."/>
            <person name="Mondo S."/>
            <person name="Labutti K."/>
            <person name="Haridas S."/>
            <person name="Pangalinan J."/>
            <person name="Salamov A.A."/>
            <person name="Simmons B.A."/>
            <person name="Magnuson J.K."/>
            <person name="Chen J."/>
            <person name="Drula E."/>
            <person name="Henrissat B."/>
            <person name="Wiebenga A."/>
            <person name="Lubbers R.J."/>
            <person name="Gomes A.C."/>
            <person name="Makela M.R."/>
            <person name="Stajich J."/>
            <person name="Grigoriev I.V."/>
            <person name="Mortensen U.H."/>
            <person name="De Vries R.P."/>
            <person name="Baker S.E."/>
            <person name="Andersen M.R."/>
        </authorList>
    </citation>
    <scope>NUCLEOTIDE SEQUENCE [LARGE SCALE GENOMIC DNA]</scope>
    <source>
        <strain evidence="2 3">CBS 209.92</strain>
    </source>
</reference>
<dbReference type="Proteomes" id="UP001610563">
    <property type="component" value="Unassembled WGS sequence"/>
</dbReference>
<evidence type="ECO:0000313" key="2">
    <source>
        <dbReference type="EMBL" id="KAL2785920.1"/>
    </source>
</evidence>
<keyword evidence="3" id="KW-1185">Reference proteome</keyword>